<proteinExistence type="predicted"/>
<evidence type="ECO:0000313" key="3">
    <source>
        <dbReference type="Proteomes" id="UP001430954"/>
    </source>
</evidence>
<feature type="transmembrane region" description="Helical" evidence="1">
    <location>
        <begin position="48"/>
        <end position="71"/>
    </location>
</feature>
<name>A0ABS7T614_9GAMM</name>
<feature type="transmembrane region" description="Helical" evidence="1">
    <location>
        <begin position="160"/>
        <end position="180"/>
    </location>
</feature>
<dbReference type="Proteomes" id="UP001430954">
    <property type="component" value="Unassembled WGS sequence"/>
</dbReference>
<organism evidence="2 3">
    <name type="scientific">Novilysobacter selenitireducens</name>
    <dbReference type="NCBI Taxonomy" id="2872639"/>
    <lineage>
        <taxon>Bacteria</taxon>
        <taxon>Pseudomonadati</taxon>
        <taxon>Pseudomonadota</taxon>
        <taxon>Gammaproteobacteria</taxon>
        <taxon>Lysobacterales</taxon>
        <taxon>Lysobacteraceae</taxon>
        <taxon>Novilysobacter</taxon>
    </lineage>
</organism>
<keyword evidence="1" id="KW-1133">Transmembrane helix</keyword>
<protein>
    <recommendedName>
        <fullName evidence="4">Serine/threonine protein kinase</fullName>
    </recommendedName>
</protein>
<gene>
    <name evidence="2" type="ORF">K6753_07110</name>
</gene>
<keyword evidence="1" id="KW-0812">Transmembrane</keyword>
<reference evidence="2 3" key="1">
    <citation type="submission" date="2021-09" db="EMBL/GenBank/DDBJ databases">
        <title>Lysobacter sp. 13A isolated from the river sediment.</title>
        <authorList>
            <person name="Liu H."/>
            <person name="Li S."/>
            <person name="Mao S."/>
        </authorList>
    </citation>
    <scope>NUCLEOTIDE SEQUENCE [LARGE SCALE GENOMIC DNA]</scope>
    <source>
        <strain evidence="2 3">13A</strain>
    </source>
</reference>
<keyword evidence="3" id="KW-1185">Reference proteome</keyword>
<sequence length="219" mass="24316">MNAELELDDLRRSWQALERKLEAQHALNLELATETRVDKAKARLRPVLVGQAVQAAIGIACTVIFARFWLAHLDEPAALVSGLLMHAWSVALVVSAVTELLLVVRINYAQPVLVIQKYLGVLQYWRTRMAPLLGLAFWVLWLPLVEVLLKHFTGADIAGWFLWANVAVGVAGLAGTLWGFRHLRRRGHRFADAIDADNAGGGVRSAQALLADIRRFEAE</sequence>
<comment type="caution">
    <text evidence="2">The sequence shown here is derived from an EMBL/GenBank/DDBJ whole genome shotgun (WGS) entry which is preliminary data.</text>
</comment>
<evidence type="ECO:0000256" key="1">
    <source>
        <dbReference type="SAM" id="Phobius"/>
    </source>
</evidence>
<keyword evidence="1" id="KW-0472">Membrane</keyword>
<dbReference type="EMBL" id="JAINZW010000002">
    <property type="protein sequence ID" value="MBZ4039300.1"/>
    <property type="molecule type" value="Genomic_DNA"/>
</dbReference>
<evidence type="ECO:0008006" key="4">
    <source>
        <dbReference type="Google" id="ProtNLM"/>
    </source>
</evidence>
<evidence type="ECO:0000313" key="2">
    <source>
        <dbReference type="EMBL" id="MBZ4039300.1"/>
    </source>
</evidence>
<feature type="transmembrane region" description="Helical" evidence="1">
    <location>
        <begin position="83"/>
        <end position="108"/>
    </location>
</feature>
<feature type="transmembrane region" description="Helical" evidence="1">
    <location>
        <begin position="129"/>
        <end position="148"/>
    </location>
</feature>
<dbReference type="RefSeq" id="WP_223675670.1">
    <property type="nucleotide sequence ID" value="NZ_JAINZW010000002.1"/>
</dbReference>
<accession>A0ABS7T614</accession>